<dbReference type="EMBL" id="CP000838">
    <property type="protein sequence ID" value="ABW31402.1"/>
    <property type="molecule type" value="Genomic_DNA"/>
</dbReference>
<gene>
    <name evidence="2" type="ordered locus">AM1_A0284</name>
</gene>
<proteinExistence type="predicted"/>
<protein>
    <submittedName>
        <fullName evidence="2">Uncharacterized protein</fullName>
    </submittedName>
</protein>
<dbReference type="Proteomes" id="UP000000268">
    <property type="component" value="Plasmid pREB1"/>
</dbReference>
<sequence>MMQLGAEKRATPQAKQDGNPISLRARSFKSPSLLKVF</sequence>
<feature type="compositionally biased region" description="Basic and acidic residues" evidence="1">
    <location>
        <begin position="1"/>
        <end position="10"/>
    </location>
</feature>
<evidence type="ECO:0000313" key="2">
    <source>
        <dbReference type="EMBL" id="ABW31402.1"/>
    </source>
</evidence>
<reference evidence="2 3" key="1">
    <citation type="journal article" date="2008" name="Proc. Natl. Acad. Sci. U.S.A.">
        <title>Niche adaptation and genome expansion in the chlorophyll d-producing cyanobacterium Acaryochloris marina.</title>
        <authorList>
            <person name="Swingley W.D."/>
            <person name="Chen M."/>
            <person name="Cheung P.C."/>
            <person name="Conrad A.L."/>
            <person name="Dejesa L.C."/>
            <person name="Hao J."/>
            <person name="Honchak B.M."/>
            <person name="Karbach L.E."/>
            <person name="Kurdoglu A."/>
            <person name="Lahiri S."/>
            <person name="Mastrian S.D."/>
            <person name="Miyashita H."/>
            <person name="Page L."/>
            <person name="Ramakrishna P."/>
            <person name="Satoh S."/>
            <person name="Sattley W.M."/>
            <person name="Shimada Y."/>
            <person name="Taylor H.L."/>
            <person name="Tomo T."/>
            <person name="Tsuchiya T."/>
            <person name="Wang Z.T."/>
            <person name="Raymond J."/>
            <person name="Mimuro M."/>
            <person name="Blankenship R.E."/>
            <person name="Touchman J.W."/>
        </authorList>
    </citation>
    <scope>NUCLEOTIDE SEQUENCE [LARGE SCALE GENOMIC DNA]</scope>
    <source>
        <strain evidence="3">MBIC 11017</strain>
        <plasmid evidence="3">Plasmid pREB1</plasmid>
    </source>
</reference>
<dbReference type="AlphaFoldDB" id="A8ZKT4"/>
<name>A8ZKT4_ACAM1</name>
<organism evidence="2 3">
    <name type="scientific">Acaryochloris marina (strain MBIC 11017)</name>
    <dbReference type="NCBI Taxonomy" id="329726"/>
    <lineage>
        <taxon>Bacteria</taxon>
        <taxon>Bacillati</taxon>
        <taxon>Cyanobacteriota</taxon>
        <taxon>Cyanophyceae</taxon>
        <taxon>Acaryochloridales</taxon>
        <taxon>Acaryochloridaceae</taxon>
        <taxon>Acaryochloris</taxon>
    </lineage>
</organism>
<dbReference type="HOGENOM" id="CLU_3338780_0_0_3"/>
<evidence type="ECO:0000256" key="1">
    <source>
        <dbReference type="SAM" id="MobiDB-lite"/>
    </source>
</evidence>
<geneLocation type="plasmid" evidence="2 3">
    <name>pREB1</name>
</geneLocation>
<keyword evidence="2" id="KW-0614">Plasmid</keyword>
<accession>A8ZKT4</accession>
<evidence type="ECO:0000313" key="3">
    <source>
        <dbReference type="Proteomes" id="UP000000268"/>
    </source>
</evidence>
<keyword evidence="3" id="KW-1185">Reference proteome</keyword>
<feature type="region of interest" description="Disordered" evidence="1">
    <location>
        <begin position="1"/>
        <end position="25"/>
    </location>
</feature>
<dbReference type="KEGG" id="amr:AM1_A0284"/>